<evidence type="ECO:0000256" key="3">
    <source>
        <dbReference type="ARBA" id="ARBA00023038"/>
    </source>
</evidence>
<evidence type="ECO:0000256" key="5">
    <source>
        <dbReference type="PROSITE-ProRule" id="PRU00125"/>
    </source>
</evidence>
<dbReference type="Pfam" id="PF00412">
    <property type="entry name" value="LIM"/>
    <property type="match status" value="2"/>
</dbReference>
<dbReference type="GO" id="GO:0030036">
    <property type="term" value="P:actin cytoskeleton organization"/>
    <property type="evidence" value="ECO:0007669"/>
    <property type="project" value="TreeGrafter"/>
</dbReference>
<evidence type="ECO:0000256" key="2">
    <source>
        <dbReference type="ARBA" id="ARBA00022833"/>
    </source>
</evidence>
<dbReference type="AlphaFoldDB" id="A0A0N5CY53"/>
<dbReference type="STRING" id="103827.A0A0N5CY53"/>
<dbReference type="GO" id="GO:0001725">
    <property type="term" value="C:stress fiber"/>
    <property type="evidence" value="ECO:0007669"/>
    <property type="project" value="TreeGrafter"/>
</dbReference>
<dbReference type="WBParaSite" id="TCLT_0000536001-mRNA-1">
    <property type="protein sequence ID" value="TCLT_0000536001-mRNA-1"/>
    <property type="gene ID" value="TCLT_0000536001"/>
</dbReference>
<reference evidence="9" key="1">
    <citation type="submission" date="2017-02" db="UniProtKB">
        <authorList>
            <consortium name="WormBaseParasite"/>
        </authorList>
    </citation>
    <scope>IDENTIFICATION</scope>
</reference>
<dbReference type="SUPFAM" id="SSF57716">
    <property type="entry name" value="Glucocorticoid receptor-like (DNA-binding domain)"/>
    <property type="match status" value="1"/>
</dbReference>
<dbReference type="InterPro" id="IPR050604">
    <property type="entry name" value="PDZ-LIM_domain"/>
</dbReference>
<dbReference type="Proteomes" id="UP000276776">
    <property type="component" value="Unassembled WGS sequence"/>
</dbReference>
<dbReference type="PANTHER" id="PTHR24214">
    <property type="entry name" value="PDZ AND LIM DOMAIN PROTEIN ZASP"/>
    <property type="match status" value="1"/>
</dbReference>
<dbReference type="InterPro" id="IPR001781">
    <property type="entry name" value="Znf_LIM"/>
</dbReference>
<evidence type="ECO:0000313" key="9">
    <source>
        <dbReference type="WBParaSite" id="TCLT_0000536001-mRNA-1"/>
    </source>
</evidence>
<proteinExistence type="predicted"/>
<dbReference type="GO" id="GO:0031941">
    <property type="term" value="C:filamentous actin"/>
    <property type="evidence" value="ECO:0007669"/>
    <property type="project" value="TreeGrafter"/>
</dbReference>
<organism evidence="9">
    <name type="scientific">Thelazia callipaeda</name>
    <name type="common">Oriental eyeworm</name>
    <name type="synonym">Parasitic nematode</name>
    <dbReference type="NCBI Taxonomy" id="103827"/>
    <lineage>
        <taxon>Eukaryota</taxon>
        <taxon>Metazoa</taxon>
        <taxon>Ecdysozoa</taxon>
        <taxon>Nematoda</taxon>
        <taxon>Chromadorea</taxon>
        <taxon>Rhabditida</taxon>
        <taxon>Spirurina</taxon>
        <taxon>Spiruromorpha</taxon>
        <taxon>Thelazioidea</taxon>
        <taxon>Thelaziidae</taxon>
        <taxon>Thelazia</taxon>
    </lineage>
</organism>
<dbReference type="GO" id="GO:0046872">
    <property type="term" value="F:metal ion binding"/>
    <property type="evidence" value="ECO:0007669"/>
    <property type="project" value="UniProtKB-KW"/>
</dbReference>
<name>A0A0N5CY53_THECL</name>
<sequence>MGESTISHGVGYIAQPEGDRRMCALCNTSLGEEAVIAMNRLWHPDHFRCQACNSPIKQTYQAADDKPYCVQCFAKKYNPKCHVKCKKCLGCGELLIDSCLVALDKHWHPRCFTCAACKQPLPNGEHYIIDDLPYDRDCHWEKRLEKRIRISQQALH</sequence>
<keyword evidence="8" id="KW-1185">Reference proteome</keyword>
<dbReference type="Gene3D" id="2.10.110.10">
    <property type="entry name" value="Cysteine Rich Protein"/>
    <property type="match status" value="2"/>
</dbReference>
<dbReference type="GO" id="GO:0061061">
    <property type="term" value="P:muscle structure development"/>
    <property type="evidence" value="ECO:0007669"/>
    <property type="project" value="TreeGrafter"/>
</dbReference>
<feature type="domain" description="LIM zinc-binding" evidence="6">
    <location>
        <begin position="21"/>
        <end position="79"/>
    </location>
</feature>
<evidence type="ECO:0000313" key="7">
    <source>
        <dbReference type="EMBL" id="VDN02580.1"/>
    </source>
</evidence>
<comment type="subcellular location">
    <subcellularLocation>
        <location evidence="4">Cytoplasm</location>
        <location evidence="4">Myofibril</location>
        <location evidence="4">Sarcomere</location>
        <location evidence="4">M line</location>
    </subcellularLocation>
</comment>
<dbReference type="GO" id="GO:0031430">
    <property type="term" value="C:M band"/>
    <property type="evidence" value="ECO:0007669"/>
    <property type="project" value="UniProtKB-SubCell"/>
</dbReference>
<dbReference type="EMBL" id="UYYF01004334">
    <property type="protein sequence ID" value="VDN02580.1"/>
    <property type="molecule type" value="Genomic_DNA"/>
</dbReference>
<dbReference type="OrthoDB" id="17591at2759"/>
<dbReference type="PANTHER" id="PTHR24214:SF38">
    <property type="entry name" value="PDZ AND LIM DOMAIN PROTEIN ZASP-RELATED"/>
    <property type="match status" value="1"/>
</dbReference>
<evidence type="ECO:0000259" key="6">
    <source>
        <dbReference type="PROSITE" id="PS50023"/>
    </source>
</evidence>
<dbReference type="PROSITE" id="PS50023">
    <property type="entry name" value="LIM_DOMAIN_2"/>
    <property type="match status" value="2"/>
</dbReference>
<reference evidence="7 8" key="2">
    <citation type="submission" date="2018-11" db="EMBL/GenBank/DDBJ databases">
        <authorList>
            <consortium name="Pathogen Informatics"/>
        </authorList>
    </citation>
    <scope>NUCLEOTIDE SEQUENCE [LARGE SCALE GENOMIC DNA]</scope>
</reference>
<gene>
    <name evidence="7" type="ORF">TCLT_LOCUS5349</name>
</gene>
<dbReference type="GO" id="GO:0003779">
    <property type="term" value="F:actin binding"/>
    <property type="evidence" value="ECO:0007669"/>
    <property type="project" value="TreeGrafter"/>
</dbReference>
<feature type="domain" description="LIM zinc-binding" evidence="6">
    <location>
        <begin position="86"/>
        <end position="145"/>
    </location>
</feature>
<keyword evidence="1 5" id="KW-0479">Metal-binding</keyword>
<keyword evidence="3 5" id="KW-0440">LIM domain</keyword>
<dbReference type="OMA" id="DRRMCAL"/>
<keyword evidence="2 5" id="KW-0862">Zinc</keyword>
<dbReference type="GO" id="GO:0005912">
    <property type="term" value="C:adherens junction"/>
    <property type="evidence" value="ECO:0007669"/>
    <property type="project" value="TreeGrafter"/>
</dbReference>
<dbReference type="GO" id="GO:0030018">
    <property type="term" value="C:Z disc"/>
    <property type="evidence" value="ECO:0007669"/>
    <property type="project" value="TreeGrafter"/>
</dbReference>
<dbReference type="GO" id="GO:0055120">
    <property type="term" value="C:striated muscle dense body"/>
    <property type="evidence" value="ECO:0007669"/>
    <property type="project" value="UniProtKB-ARBA"/>
</dbReference>
<evidence type="ECO:0000256" key="4">
    <source>
        <dbReference type="ARBA" id="ARBA00037833"/>
    </source>
</evidence>
<evidence type="ECO:0000256" key="1">
    <source>
        <dbReference type="ARBA" id="ARBA00022723"/>
    </source>
</evidence>
<protein>
    <submittedName>
        <fullName evidence="9">LIM domain protein</fullName>
    </submittedName>
</protein>
<evidence type="ECO:0000313" key="8">
    <source>
        <dbReference type="Proteomes" id="UP000276776"/>
    </source>
</evidence>
<dbReference type="SMART" id="SM00132">
    <property type="entry name" value="LIM"/>
    <property type="match status" value="2"/>
</dbReference>
<dbReference type="FunFam" id="2.10.110.10:FF:000009">
    <property type="entry name" value="Paxillin isoform 1"/>
    <property type="match status" value="1"/>
</dbReference>
<accession>A0A0N5CY53</accession>
<dbReference type="GO" id="GO:0051371">
    <property type="term" value="F:muscle alpha-actinin binding"/>
    <property type="evidence" value="ECO:0007669"/>
    <property type="project" value="TreeGrafter"/>
</dbReference>